<accession>A0A1H8A6D3</accession>
<comment type="subcellular location">
    <subcellularLocation>
        <location evidence="1">Cell membrane</location>
        <topology evidence="1">Multi-pass membrane protein</topology>
    </subcellularLocation>
</comment>
<name>A0A1H8A6D3_9FIRM</name>
<feature type="transmembrane region" description="Helical" evidence="6">
    <location>
        <begin position="240"/>
        <end position="258"/>
    </location>
</feature>
<evidence type="ECO:0000256" key="3">
    <source>
        <dbReference type="ARBA" id="ARBA00022692"/>
    </source>
</evidence>
<dbReference type="STRING" id="474960.SAMN05216180_1105"/>
<protein>
    <submittedName>
        <fullName evidence="7">Cobalt/nickel transport system permease protein</fullName>
    </submittedName>
</protein>
<dbReference type="EMBL" id="FOCG01000001">
    <property type="protein sequence ID" value="SEM65484.1"/>
    <property type="molecule type" value="Genomic_DNA"/>
</dbReference>
<evidence type="ECO:0000313" key="7">
    <source>
        <dbReference type="EMBL" id="SEM65484.1"/>
    </source>
</evidence>
<evidence type="ECO:0000313" key="8">
    <source>
        <dbReference type="Proteomes" id="UP000199158"/>
    </source>
</evidence>
<dbReference type="CDD" id="cd16914">
    <property type="entry name" value="EcfT"/>
    <property type="match status" value="1"/>
</dbReference>
<feature type="transmembrane region" description="Helical" evidence="6">
    <location>
        <begin position="63"/>
        <end position="85"/>
    </location>
</feature>
<gene>
    <name evidence="7" type="ORF">SAMN05216180_1105</name>
</gene>
<evidence type="ECO:0000256" key="1">
    <source>
        <dbReference type="ARBA" id="ARBA00004651"/>
    </source>
</evidence>
<keyword evidence="4 6" id="KW-1133">Transmembrane helix</keyword>
<feature type="transmembrane region" description="Helical" evidence="6">
    <location>
        <begin position="28"/>
        <end position="51"/>
    </location>
</feature>
<feature type="transmembrane region" description="Helical" evidence="6">
    <location>
        <begin position="97"/>
        <end position="117"/>
    </location>
</feature>
<dbReference type="InterPro" id="IPR003339">
    <property type="entry name" value="ABC/ECF_trnsptr_transmembrane"/>
</dbReference>
<dbReference type="NCBIfam" id="TIGR02454">
    <property type="entry name" value="ECF_T_CbiQ"/>
    <property type="match status" value="1"/>
</dbReference>
<evidence type="ECO:0000256" key="5">
    <source>
        <dbReference type="ARBA" id="ARBA00023136"/>
    </source>
</evidence>
<keyword evidence="2" id="KW-1003">Cell membrane</keyword>
<keyword evidence="5 6" id="KW-0472">Membrane</keyword>
<dbReference type="InterPro" id="IPR052770">
    <property type="entry name" value="Cobalt_transport_CbiQ"/>
</dbReference>
<dbReference type="AlphaFoldDB" id="A0A1H8A6D3"/>
<dbReference type="InterPro" id="IPR012809">
    <property type="entry name" value="ECF_CbiQ"/>
</dbReference>
<feature type="transmembrane region" description="Helical" evidence="6">
    <location>
        <begin position="154"/>
        <end position="175"/>
    </location>
</feature>
<sequence length="259" mass="28149">MITMDRLAYSSKIKDVSPAFKAGLSISALVYTLLVDNALFSIGIFALMALLCTLLSGLPMRRFLKMCAIPFGFLLIGTVTISVGFSPVPVGFISLPFWGNYLVITQAGAILAVNVFLKSMASISCLYFLYVSTPIGCLLGLLDRMHTPKLLTELMMMIYRFIFILIGMAEQMALAQKARLGNITYGASFRSISVLASSVFVGAFQKSTKLYDAMESRGYNGDFAFTGELAGMSNRQKTVLAVYELVLLVTAVLTKLIAG</sequence>
<feature type="transmembrane region" description="Helical" evidence="6">
    <location>
        <begin position="124"/>
        <end position="142"/>
    </location>
</feature>
<evidence type="ECO:0000256" key="2">
    <source>
        <dbReference type="ARBA" id="ARBA00022475"/>
    </source>
</evidence>
<dbReference type="PANTHER" id="PTHR43723:SF1">
    <property type="entry name" value="COBALT TRANSPORT PROTEIN CBIQ"/>
    <property type="match status" value="1"/>
</dbReference>
<proteinExistence type="predicted"/>
<dbReference type="RefSeq" id="WP_092752438.1">
    <property type="nucleotide sequence ID" value="NZ_FOCG01000001.1"/>
</dbReference>
<dbReference type="OrthoDB" id="9815246at2"/>
<organism evidence="7 8">
    <name type="scientific">Hydrogenoanaerobacterium saccharovorans</name>
    <dbReference type="NCBI Taxonomy" id="474960"/>
    <lineage>
        <taxon>Bacteria</taxon>
        <taxon>Bacillati</taxon>
        <taxon>Bacillota</taxon>
        <taxon>Clostridia</taxon>
        <taxon>Eubacteriales</taxon>
        <taxon>Oscillospiraceae</taxon>
        <taxon>Hydrogenoanaerobacterium</taxon>
    </lineage>
</organism>
<dbReference type="GO" id="GO:0043190">
    <property type="term" value="C:ATP-binding cassette (ABC) transporter complex"/>
    <property type="evidence" value="ECO:0007669"/>
    <property type="project" value="InterPro"/>
</dbReference>
<keyword evidence="3 6" id="KW-0812">Transmembrane</keyword>
<evidence type="ECO:0000256" key="4">
    <source>
        <dbReference type="ARBA" id="ARBA00022989"/>
    </source>
</evidence>
<dbReference type="PANTHER" id="PTHR43723">
    <property type="entry name" value="COBALT TRANSPORT PROTEIN CBIQ"/>
    <property type="match status" value="1"/>
</dbReference>
<keyword evidence="8" id="KW-1185">Reference proteome</keyword>
<reference evidence="7 8" key="1">
    <citation type="submission" date="2016-10" db="EMBL/GenBank/DDBJ databases">
        <authorList>
            <person name="de Groot N.N."/>
        </authorList>
    </citation>
    <scope>NUCLEOTIDE SEQUENCE [LARGE SCALE GENOMIC DNA]</scope>
    <source>
        <strain evidence="7 8">CGMCC 1.5070</strain>
    </source>
</reference>
<evidence type="ECO:0000256" key="6">
    <source>
        <dbReference type="SAM" id="Phobius"/>
    </source>
</evidence>
<dbReference type="Pfam" id="PF02361">
    <property type="entry name" value="CbiQ"/>
    <property type="match status" value="1"/>
</dbReference>
<dbReference type="GO" id="GO:0006824">
    <property type="term" value="P:cobalt ion transport"/>
    <property type="evidence" value="ECO:0007669"/>
    <property type="project" value="InterPro"/>
</dbReference>
<dbReference type="Proteomes" id="UP000199158">
    <property type="component" value="Unassembled WGS sequence"/>
</dbReference>